<dbReference type="PANTHER" id="PTHR16305">
    <property type="entry name" value="TESTICULAR SOLUBLE ADENYLYL CYCLASE"/>
    <property type="match status" value="1"/>
</dbReference>
<accession>A0A098Y5U6</accession>
<feature type="region of interest" description="Disordered" evidence="3">
    <location>
        <begin position="827"/>
        <end position="846"/>
    </location>
</feature>
<evidence type="ECO:0000259" key="4">
    <source>
        <dbReference type="PROSITE" id="PS50043"/>
    </source>
</evidence>
<feature type="domain" description="HTH luxR-type" evidence="4">
    <location>
        <begin position="840"/>
        <end position="904"/>
    </location>
</feature>
<dbReference type="SUPFAM" id="SSF46894">
    <property type="entry name" value="C-terminal effector domain of the bipartite response regulators"/>
    <property type="match status" value="1"/>
</dbReference>
<protein>
    <recommendedName>
        <fullName evidence="4">HTH luxR-type domain-containing protein</fullName>
    </recommendedName>
</protein>
<organism evidence="5 6">
    <name type="scientific">Modestobacter caceresii</name>
    <dbReference type="NCBI Taxonomy" id="1522368"/>
    <lineage>
        <taxon>Bacteria</taxon>
        <taxon>Bacillati</taxon>
        <taxon>Actinomycetota</taxon>
        <taxon>Actinomycetes</taxon>
        <taxon>Geodermatophilales</taxon>
        <taxon>Geodermatophilaceae</taxon>
        <taxon>Modestobacter</taxon>
    </lineage>
</organism>
<evidence type="ECO:0000313" key="6">
    <source>
        <dbReference type="Proteomes" id="UP000029713"/>
    </source>
</evidence>
<dbReference type="SMART" id="SM00421">
    <property type="entry name" value="HTH_LUXR"/>
    <property type="match status" value="1"/>
</dbReference>
<dbReference type="Gene3D" id="1.10.10.10">
    <property type="entry name" value="Winged helix-like DNA-binding domain superfamily/Winged helix DNA-binding domain"/>
    <property type="match status" value="1"/>
</dbReference>
<dbReference type="GO" id="GO:0006355">
    <property type="term" value="P:regulation of DNA-templated transcription"/>
    <property type="evidence" value="ECO:0007669"/>
    <property type="project" value="InterPro"/>
</dbReference>
<dbReference type="GO" id="GO:0003677">
    <property type="term" value="F:DNA binding"/>
    <property type="evidence" value="ECO:0007669"/>
    <property type="project" value="InterPro"/>
</dbReference>
<dbReference type="Pfam" id="PF00196">
    <property type="entry name" value="GerE"/>
    <property type="match status" value="1"/>
</dbReference>
<dbReference type="STRING" id="1522368.IN07_19300"/>
<sequence length="915" mass="96885">MGVDTATAGLVGRDPEIDALDRLLRDVRHRGAAVLVRGEAGIGKSALLDHVCGAAAERGLRVLATTGVESETTLPFAGLHQLARPLLGRLPALPAPQRRALKAAFGMTDDAAPELFLIGLAALTLISDSAADQPVVLVIDDAHWLDRPSADVLGFVARRLESEAVVMVAAQRDGFPPALAGPAVGEHRLERLDRRSAEDVLARRAPQLEPADRRRLLAEAAGNPLALVELPLERARDDGAPLTLTARLEHAFAARLPGLPDATRDLLLVAALEDEGDLGEALAAASTLRGDEVTADALTSAVEVGLVAADGGKLTFRHPLVRHAIRQRATLAERQRAHIALAGTLRGTDRQIWHRAAAADAPDDAVAAELEDAAARAQRRGGVAAAQAALERAARLTADPAERARRYLRAAELAFEWGRPDVVDRLLRQTAVLDVPARERARMTVIREGFEEGIRDVRAGTRMLTDVAAAAAVDGRADQALGFLRAAALRCWWAEPGAEARAHLLEVVERALDPDDVLVLEVLSYVAPFDRGALLHERLRAVADGPLDTARAQAAGEAASVVGDFPLAVGFLTSALTGLRGDGRLGLLGRALAVQAWSALNVGRFDLAATAADEAARLSADSAQPLMGAVALVVQSVVAAVCGAEDVEEGLAEAARLGLQVDSNAVLAGVQFARGMVALDQGLHQAAWDQLVRLSDPADPAHHPVVRSFAVGDLVEAAVHSGHRAEVEPMVADLEAIAARTPSPVLHIGLRYGRALLASEDEAEELFAAALAADLGPWPFARARLQLAHGAWLRRCRRAAESRAPLRAARDTFDALGAAAWGDRARQELRASGEQSRPRTPEAREQLSPQELLIAQLAAEGLTNREIGARLYLSHRTVGTHLHRIFPKLGITSRVALRAAIGPEAARSTVGATVI</sequence>
<gene>
    <name evidence="5" type="ORF">IN07_19300</name>
</gene>
<dbReference type="InterPro" id="IPR041664">
    <property type="entry name" value="AAA_16"/>
</dbReference>
<dbReference type="InterPro" id="IPR036388">
    <property type="entry name" value="WH-like_DNA-bd_sf"/>
</dbReference>
<comment type="caution">
    <text evidence="5">The sequence shown here is derived from an EMBL/GenBank/DDBJ whole genome shotgun (WGS) entry which is preliminary data.</text>
</comment>
<evidence type="ECO:0000313" key="5">
    <source>
        <dbReference type="EMBL" id="KGH45101.1"/>
    </source>
</evidence>
<evidence type="ECO:0000256" key="1">
    <source>
        <dbReference type="ARBA" id="ARBA00022741"/>
    </source>
</evidence>
<keyword evidence="1" id="KW-0547">Nucleotide-binding</keyword>
<dbReference type="GO" id="GO:0004016">
    <property type="term" value="F:adenylate cyclase activity"/>
    <property type="evidence" value="ECO:0007669"/>
    <property type="project" value="TreeGrafter"/>
</dbReference>
<reference evidence="5 6" key="1">
    <citation type="submission" date="2014-07" db="EMBL/GenBank/DDBJ databases">
        <title>Biosystematic studies on Modestobacter strains isolated from extreme hyper-arid desert soil and from historic building.</title>
        <authorList>
            <person name="Bukarasam K."/>
            <person name="Bull A."/>
            <person name="Girard G."/>
            <person name="van Wezel G."/>
            <person name="Goodfellow M."/>
        </authorList>
    </citation>
    <scope>NUCLEOTIDE SEQUENCE [LARGE SCALE GENOMIC DNA]</scope>
    <source>
        <strain evidence="5 6">KNN45-2b</strain>
    </source>
</reference>
<evidence type="ECO:0000256" key="3">
    <source>
        <dbReference type="SAM" id="MobiDB-lite"/>
    </source>
</evidence>
<evidence type="ECO:0000256" key="2">
    <source>
        <dbReference type="ARBA" id="ARBA00022840"/>
    </source>
</evidence>
<dbReference type="Pfam" id="PF13191">
    <property type="entry name" value="AAA_16"/>
    <property type="match status" value="1"/>
</dbReference>
<keyword evidence="2" id="KW-0067">ATP-binding</keyword>
<dbReference type="InterPro" id="IPR027417">
    <property type="entry name" value="P-loop_NTPase"/>
</dbReference>
<dbReference type="Gene3D" id="3.40.50.300">
    <property type="entry name" value="P-loop containing nucleotide triphosphate hydrolases"/>
    <property type="match status" value="1"/>
</dbReference>
<dbReference type="OrthoDB" id="483at2"/>
<dbReference type="CDD" id="cd06170">
    <property type="entry name" value="LuxR_C_like"/>
    <property type="match status" value="1"/>
</dbReference>
<dbReference type="PROSITE" id="PS00622">
    <property type="entry name" value="HTH_LUXR_1"/>
    <property type="match status" value="1"/>
</dbReference>
<proteinExistence type="predicted"/>
<dbReference type="GO" id="GO:0005524">
    <property type="term" value="F:ATP binding"/>
    <property type="evidence" value="ECO:0007669"/>
    <property type="project" value="UniProtKB-KW"/>
</dbReference>
<dbReference type="EMBL" id="JPMX01000091">
    <property type="protein sequence ID" value="KGH45101.1"/>
    <property type="molecule type" value="Genomic_DNA"/>
</dbReference>
<name>A0A098Y5U6_9ACTN</name>
<keyword evidence="6" id="KW-1185">Reference proteome</keyword>
<dbReference type="SUPFAM" id="SSF52540">
    <property type="entry name" value="P-loop containing nucleoside triphosphate hydrolases"/>
    <property type="match status" value="1"/>
</dbReference>
<dbReference type="PROSITE" id="PS50043">
    <property type="entry name" value="HTH_LUXR_2"/>
    <property type="match status" value="1"/>
</dbReference>
<feature type="compositionally biased region" description="Basic and acidic residues" evidence="3">
    <location>
        <begin position="827"/>
        <end position="845"/>
    </location>
</feature>
<dbReference type="AlphaFoldDB" id="A0A098Y5U6"/>
<dbReference type="Proteomes" id="UP000029713">
    <property type="component" value="Unassembled WGS sequence"/>
</dbReference>
<dbReference type="InterPro" id="IPR000792">
    <property type="entry name" value="Tscrpt_reg_LuxR_C"/>
</dbReference>
<dbReference type="InterPro" id="IPR016032">
    <property type="entry name" value="Sig_transdc_resp-reg_C-effctor"/>
</dbReference>
<dbReference type="GO" id="GO:0005737">
    <property type="term" value="C:cytoplasm"/>
    <property type="evidence" value="ECO:0007669"/>
    <property type="project" value="TreeGrafter"/>
</dbReference>
<dbReference type="PANTHER" id="PTHR16305:SF35">
    <property type="entry name" value="TRANSCRIPTIONAL ACTIVATOR DOMAIN"/>
    <property type="match status" value="1"/>
</dbReference>
<dbReference type="PRINTS" id="PR00038">
    <property type="entry name" value="HTHLUXR"/>
</dbReference>